<dbReference type="RefSeq" id="WP_146433803.1">
    <property type="nucleotide sequence ID" value="NZ_VIGV01000003.1"/>
</dbReference>
<evidence type="ECO:0000313" key="7">
    <source>
        <dbReference type="EMBL" id="TWS24060.1"/>
    </source>
</evidence>
<keyword evidence="2 5" id="KW-0812">Transmembrane</keyword>
<keyword evidence="3 5" id="KW-1133">Transmembrane helix</keyword>
<evidence type="ECO:0000256" key="1">
    <source>
        <dbReference type="ARBA" id="ARBA00004651"/>
    </source>
</evidence>
<accession>A0A5C5RN16</accession>
<organism evidence="7 8">
    <name type="scientific">Tsukamurella sputi</name>
    <dbReference type="NCBI Taxonomy" id="2591848"/>
    <lineage>
        <taxon>Bacteria</taxon>
        <taxon>Bacillati</taxon>
        <taxon>Actinomycetota</taxon>
        <taxon>Actinomycetes</taxon>
        <taxon>Mycobacteriales</taxon>
        <taxon>Tsukamurellaceae</taxon>
        <taxon>Tsukamurella</taxon>
    </lineage>
</organism>
<feature type="transmembrane region" description="Helical" evidence="5">
    <location>
        <begin position="362"/>
        <end position="380"/>
    </location>
</feature>
<dbReference type="AlphaFoldDB" id="A0A5C5RN16"/>
<dbReference type="PANTHER" id="PTHR23523:SF2">
    <property type="entry name" value="2-NITROIMIDAZOLE TRANSPORTER"/>
    <property type="match status" value="1"/>
</dbReference>
<dbReference type="Gene3D" id="1.20.1250.20">
    <property type="entry name" value="MFS general substrate transporter like domains"/>
    <property type="match status" value="1"/>
</dbReference>
<feature type="transmembrane region" description="Helical" evidence="5">
    <location>
        <begin position="229"/>
        <end position="252"/>
    </location>
</feature>
<feature type="transmembrane region" description="Helical" evidence="5">
    <location>
        <begin position="144"/>
        <end position="165"/>
    </location>
</feature>
<dbReference type="PANTHER" id="PTHR23523">
    <property type="match status" value="1"/>
</dbReference>
<comment type="subcellular location">
    <subcellularLocation>
        <location evidence="1">Cell membrane</location>
        <topology evidence="1">Multi-pass membrane protein</topology>
    </subcellularLocation>
</comment>
<dbReference type="Proteomes" id="UP000319792">
    <property type="component" value="Unassembled WGS sequence"/>
</dbReference>
<dbReference type="InterPro" id="IPR036259">
    <property type="entry name" value="MFS_trans_sf"/>
</dbReference>
<proteinExistence type="predicted"/>
<dbReference type="SUPFAM" id="SSF103473">
    <property type="entry name" value="MFS general substrate transporter"/>
    <property type="match status" value="1"/>
</dbReference>
<feature type="transmembrane region" description="Helical" evidence="5">
    <location>
        <begin position="386"/>
        <end position="405"/>
    </location>
</feature>
<dbReference type="EMBL" id="VIGV01000003">
    <property type="protein sequence ID" value="TWS24060.1"/>
    <property type="molecule type" value="Genomic_DNA"/>
</dbReference>
<feature type="transmembrane region" description="Helical" evidence="5">
    <location>
        <begin position="61"/>
        <end position="79"/>
    </location>
</feature>
<feature type="transmembrane region" description="Helical" evidence="5">
    <location>
        <begin position="20"/>
        <end position="41"/>
    </location>
</feature>
<dbReference type="OrthoDB" id="5317164at2"/>
<keyword evidence="4 5" id="KW-0472">Membrane</keyword>
<comment type="caution">
    <text evidence="7">The sequence shown here is derived from an EMBL/GenBank/DDBJ whole genome shotgun (WGS) entry which is preliminary data.</text>
</comment>
<feature type="transmembrane region" description="Helical" evidence="5">
    <location>
        <begin position="321"/>
        <end position="341"/>
    </location>
</feature>
<feature type="transmembrane region" description="Helical" evidence="5">
    <location>
        <begin position="264"/>
        <end position="283"/>
    </location>
</feature>
<evidence type="ECO:0000256" key="4">
    <source>
        <dbReference type="ARBA" id="ARBA00023136"/>
    </source>
</evidence>
<evidence type="ECO:0000313" key="8">
    <source>
        <dbReference type="Proteomes" id="UP000319792"/>
    </source>
</evidence>
<reference evidence="7 8" key="1">
    <citation type="submission" date="2019-06" db="EMBL/GenBank/DDBJ databases">
        <authorList>
            <person name="Teng J.L.L."/>
            <person name="Lee H.H."/>
            <person name="Lau S.K.P."/>
            <person name="Woo P.C.Y."/>
        </authorList>
    </citation>
    <scope>NUCLEOTIDE SEQUENCE [LARGE SCALE GENOMIC DNA]</scope>
    <source>
        <strain evidence="7 8">HKU70</strain>
    </source>
</reference>
<sequence>MISGMPSNPEPSAPPALRAVGALTCAAALIVMGICLRLIFGSSSAVLSEIRDAYGLSGAEVALLTTGPVICLGLFSAVTPRLARRFTAVVVATIAVLMVAVGSAVRIVPTWTVLLCGTMLAGAGIAMGNVLGPVLVRIFFPHRIGLMTGLFTAMVCASTGVASALTVPGATALGGSWRGALALWAVPAVVAAALLATITVRYLRFRRSVPEADGAAERGAARAVLRSPVAWAVTGFMGLQSLQAYALIGWIPTIYRDRGLSAETAGAMLAIGGLLSVVTALSFPQWAARRRDQRIVAVAAVGLQAIGVFGVLAFGDGIGAWIANVFVGFGLGAMISLAVTMMNLRVATTAQAVSLSAMSQTVGYLLAAWGPMLMGVLHGVRGTWTIPLISLLVLLMPLLLCGLVAGGDRTVGARGGVSRDGVQPGGQEA</sequence>
<dbReference type="Pfam" id="PF07690">
    <property type="entry name" value="MFS_1"/>
    <property type="match status" value="1"/>
</dbReference>
<name>A0A5C5RN16_9ACTN</name>
<feature type="transmembrane region" description="Helical" evidence="5">
    <location>
        <begin position="111"/>
        <end position="132"/>
    </location>
</feature>
<evidence type="ECO:0000256" key="5">
    <source>
        <dbReference type="SAM" id="Phobius"/>
    </source>
</evidence>
<feature type="domain" description="Major facilitator superfamily (MFS) profile" evidence="6">
    <location>
        <begin position="21"/>
        <end position="409"/>
    </location>
</feature>
<gene>
    <name evidence="7" type="ORF">FK268_10525</name>
</gene>
<feature type="transmembrane region" description="Helical" evidence="5">
    <location>
        <begin position="86"/>
        <end position="105"/>
    </location>
</feature>
<evidence type="ECO:0000256" key="2">
    <source>
        <dbReference type="ARBA" id="ARBA00022692"/>
    </source>
</evidence>
<keyword evidence="8" id="KW-1185">Reference proteome</keyword>
<feature type="transmembrane region" description="Helical" evidence="5">
    <location>
        <begin position="177"/>
        <end position="198"/>
    </location>
</feature>
<reference evidence="7 8" key="2">
    <citation type="submission" date="2019-08" db="EMBL/GenBank/DDBJ databases">
        <title>Tsukamurella conjunctivitidis sp. nov., Tsukamurella assacharolytica sp. nov. and Tsukamurella sputae sp. nov. isolated from patients with conjunctivitis, bacteraemia (lymphoma) and respiratory infection (sputum) in Hong Kong.</title>
        <authorList>
            <person name="Fok K.M.N."/>
            <person name="Fong J.Y.H."/>
        </authorList>
    </citation>
    <scope>NUCLEOTIDE SEQUENCE [LARGE SCALE GENOMIC DNA]</scope>
    <source>
        <strain evidence="7 8">HKU70</strain>
    </source>
</reference>
<dbReference type="GO" id="GO:0005886">
    <property type="term" value="C:plasma membrane"/>
    <property type="evidence" value="ECO:0007669"/>
    <property type="project" value="UniProtKB-SubCell"/>
</dbReference>
<feature type="transmembrane region" description="Helical" evidence="5">
    <location>
        <begin position="295"/>
        <end position="315"/>
    </location>
</feature>
<dbReference type="InterPro" id="IPR020846">
    <property type="entry name" value="MFS_dom"/>
</dbReference>
<dbReference type="InterPro" id="IPR011701">
    <property type="entry name" value="MFS"/>
</dbReference>
<evidence type="ECO:0000256" key="3">
    <source>
        <dbReference type="ARBA" id="ARBA00022989"/>
    </source>
</evidence>
<evidence type="ECO:0000259" key="6">
    <source>
        <dbReference type="PROSITE" id="PS50850"/>
    </source>
</evidence>
<dbReference type="PROSITE" id="PS50850">
    <property type="entry name" value="MFS"/>
    <property type="match status" value="1"/>
</dbReference>
<dbReference type="InterPro" id="IPR052524">
    <property type="entry name" value="MFS_Cyanate_Porter"/>
</dbReference>
<protein>
    <submittedName>
        <fullName evidence="7">MFS transporter</fullName>
    </submittedName>
</protein>
<dbReference type="GO" id="GO:0022857">
    <property type="term" value="F:transmembrane transporter activity"/>
    <property type="evidence" value="ECO:0007669"/>
    <property type="project" value="InterPro"/>
</dbReference>